<dbReference type="EMBL" id="JAURUD010000001">
    <property type="protein sequence ID" value="MDP9679699.1"/>
    <property type="molecule type" value="Genomic_DNA"/>
</dbReference>
<gene>
    <name evidence="2" type="ORF">J2S47_000201</name>
</gene>
<dbReference type="Proteomes" id="UP001231675">
    <property type="component" value="Unassembled WGS sequence"/>
</dbReference>
<comment type="caution">
    <text evidence="2">The sequence shown here is derived from an EMBL/GenBank/DDBJ whole genome shotgun (WGS) entry which is preliminary data.</text>
</comment>
<reference evidence="2 3" key="1">
    <citation type="submission" date="2023-07" db="EMBL/GenBank/DDBJ databases">
        <title>Sequencing the genomes of 1000 actinobacteria strains.</title>
        <authorList>
            <person name="Klenk H.-P."/>
        </authorList>
    </citation>
    <scope>NUCLEOTIDE SEQUENCE [LARGE SCALE GENOMIC DNA]</scope>
    <source>
        <strain evidence="2 3">DSM 40229</strain>
    </source>
</reference>
<protein>
    <submittedName>
        <fullName evidence="2">Uncharacterized protein</fullName>
    </submittedName>
</protein>
<accession>A0ABT9L7S5</accession>
<sequence length="33" mass="3711">MNEDSGAMRRVRGAAATARRSTRPDSARYRTSR</sequence>
<organism evidence="2 3">
    <name type="scientific">Streptomyces griseoviridis</name>
    <dbReference type="NCBI Taxonomy" id="45398"/>
    <lineage>
        <taxon>Bacteria</taxon>
        <taxon>Bacillati</taxon>
        <taxon>Actinomycetota</taxon>
        <taxon>Actinomycetes</taxon>
        <taxon>Kitasatosporales</taxon>
        <taxon>Streptomycetaceae</taxon>
        <taxon>Streptomyces</taxon>
    </lineage>
</organism>
<evidence type="ECO:0000313" key="3">
    <source>
        <dbReference type="Proteomes" id="UP001231675"/>
    </source>
</evidence>
<name>A0ABT9L7S5_STRGD</name>
<evidence type="ECO:0000313" key="2">
    <source>
        <dbReference type="EMBL" id="MDP9679699.1"/>
    </source>
</evidence>
<feature type="region of interest" description="Disordered" evidence="1">
    <location>
        <begin position="1"/>
        <end position="33"/>
    </location>
</feature>
<keyword evidence="3" id="KW-1185">Reference proteome</keyword>
<proteinExistence type="predicted"/>
<evidence type="ECO:0000256" key="1">
    <source>
        <dbReference type="SAM" id="MobiDB-lite"/>
    </source>
</evidence>
<feature type="compositionally biased region" description="Basic and acidic residues" evidence="1">
    <location>
        <begin position="22"/>
        <end position="33"/>
    </location>
</feature>